<organism evidence="1 2">
    <name type="scientific">Gigaspora margarita</name>
    <dbReference type="NCBI Taxonomy" id="4874"/>
    <lineage>
        <taxon>Eukaryota</taxon>
        <taxon>Fungi</taxon>
        <taxon>Fungi incertae sedis</taxon>
        <taxon>Mucoromycota</taxon>
        <taxon>Glomeromycotina</taxon>
        <taxon>Glomeromycetes</taxon>
        <taxon>Diversisporales</taxon>
        <taxon>Gigasporaceae</taxon>
        <taxon>Gigaspora</taxon>
    </lineage>
</organism>
<keyword evidence="2" id="KW-1185">Reference proteome</keyword>
<proteinExistence type="predicted"/>
<reference evidence="1 2" key="1">
    <citation type="submission" date="2021-06" db="EMBL/GenBank/DDBJ databases">
        <authorList>
            <person name="Kallberg Y."/>
            <person name="Tangrot J."/>
            <person name="Rosling A."/>
        </authorList>
    </citation>
    <scope>NUCLEOTIDE SEQUENCE [LARGE SCALE GENOMIC DNA]</scope>
    <source>
        <strain evidence="1 2">120-4 pot B 10/14</strain>
    </source>
</reference>
<name>A0ABN7UE91_GIGMA</name>
<sequence length="109" mass="12520">MLMAKDSRENLSNVYQLNYLLNLVNDRWRKKIVEIIEKCKEQVEDMEKRFTRNNVANVVSPCDKGFVIAGAWFPFALIPGAILLGDVIEESKACEIFEKVVIIKKKSKS</sequence>
<gene>
    <name evidence="1" type="ORF">GMARGA_LOCUS4998</name>
</gene>
<accession>A0ABN7UE91</accession>
<comment type="caution">
    <text evidence="1">The sequence shown here is derived from an EMBL/GenBank/DDBJ whole genome shotgun (WGS) entry which is preliminary data.</text>
</comment>
<dbReference type="EMBL" id="CAJVQB010002059">
    <property type="protein sequence ID" value="CAG8560575.1"/>
    <property type="molecule type" value="Genomic_DNA"/>
</dbReference>
<evidence type="ECO:0000313" key="2">
    <source>
        <dbReference type="Proteomes" id="UP000789901"/>
    </source>
</evidence>
<evidence type="ECO:0000313" key="1">
    <source>
        <dbReference type="EMBL" id="CAG8560575.1"/>
    </source>
</evidence>
<dbReference type="Proteomes" id="UP000789901">
    <property type="component" value="Unassembled WGS sequence"/>
</dbReference>
<protein>
    <submittedName>
        <fullName evidence="1">30529_t:CDS:1</fullName>
    </submittedName>
</protein>